<evidence type="ECO:0000313" key="1">
    <source>
        <dbReference type="EMBL" id="WGV15912.1"/>
    </source>
</evidence>
<gene>
    <name evidence="1" type="ORF">QF092_16920</name>
</gene>
<dbReference type="Proteomes" id="UP001230978">
    <property type="component" value="Chromosome"/>
</dbReference>
<sequence>MAKVAGQGASAGEASLYARANDPVDFAERVVELIAGPARGAEMGRLGRARVLERLSWEHSVPALLAAHERVFRARA</sequence>
<reference evidence="1 2" key="1">
    <citation type="submission" date="2023-04" db="EMBL/GenBank/DDBJ databases">
        <title>YMD61, complete Genome.</title>
        <authorList>
            <person name="Zhang J."/>
        </authorList>
    </citation>
    <scope>NUCLEOTIDE SEQUENCE [LARGE SCALE GENOMIC DNA]</scope>
    <source>
        <strain evidence="1 2">YMD61</strain>
    </source>
</reference>
<dbReference type="EMBL" id="CP124535">
    <property type="protein sequence ID" value="WGV15912.1"/>
    <property type="molecule type" value="Genomic_DNA"/>
</dbReference>
<accession>A0ABY8Q6K1</accession>
<protein>
    <recommendedName>
        <fullName evidence="3">Glycosyltransferase</fullName>
    </recommendedName>
</protein>
<dbReference type="Gene3D" id="3.40.50.2000">
    <property type="entry name" value="Glycogen Phosphorylase B"/>
    <property type="match status" value="1"/>
</dbReference>
<organism evidence="1 2">
    <name type="scientific">Fuscovulum ytuae</name>
    <dbReference type="NCBI Taxonomy" id="3042299"/>
    <lineage>
        <taxon>Bacteria</taxon>
        <taxon>Pseudomonadati</taxon>
        <taxon>Pseudomonadota</taxon>
        <taxon>Alphaproteobacteria</taxon>
        <taxon>Rhodobacterales</taxon>
        <taxon>Paracoccaceae</taxon>
        <taxon>Fuscovulum</taxon>
    </lineage>
</organism>
<evidence type="ECO:0008006" key="3">
    <source>
        <dbReference type="Google" id="ProtNLM"/>
    </source>
</evidence>
<name>A0ABY8Q6K1_9RHOB</name>
<dbReference type="SUPFAM" id="SSF53756">
    <property type="entry name" value="UDP-Glycosyltransferase/glycogen phosphorylase"/>
    <property type="match status" value="1"/>
</dbReference>
<keyword evidence="2" id="KW-1185">Reference proteome</keyword>
<proteinExistence type="predicted"/>
<dbReference type="RefSeq" id="WP_281465739.1">
    <property type="nucleotide sequence ID" value="NZ_CP124535.1"/>
</dbReference>
<evidence type="ECO:0000313" key="2">
    <source>
        <dbReference type="Proteomes" id="UP001230978"/>
    </source>
</evidence>